<dbReference type="Proteomes" id="UP001146351">
    <property type="component" value="Unassembled WGS sequence"/>
</dbReference>
<gene>
    <name evidence="1" type="ORF">N7492_003998</name>
</gene>
<comment type="caution">
    <text evidence="1">The sequence shown here is derived from an EMBL/GenBank/DDBJ whole genome shotgun (WGS) entry which is preliminary data.</text>
</comment>
<name>A0A9W9LWS1_9EURO</name>
<sequence length="87" mass="9956">MAVAAKASRYPIRHRPQIESTFSCGVIIHYDDFFSKFDYVAIVPSISPSDERPQDRRYTSEALVNENISPWTQADFFKGTSKKPIND</sequence>
<keyword evidence="2" id="KW-1185">Reference proteome</keyword>
<reference evidence="1" key="2">
    <citation type="journal article" date="2023" name="IMA Fungus">
        <title>Comparative genomic study of the Penicillium genus elucidates a diverse pangenome and 15 lateral gene transfer events.</title>
        <authorList>
            <person name="Petersen C."/>
            <person name="Sorensen T."/>
            <person name="Nielsen M.R."/>
            <person name="Sondergaard T.E."/>
            <person name="Sorensen J.L."/>
            <person name="Fitzpatrick D.A."/>
            <person name="Frisvad J.C."/>
            <person name="Nielsen K.L."/>
        </authorList>
    </citation>
    <scope>NUCLEOTIDE SEQUENCE</scope>
    <source>
        <strain evidence="1">IBT 21917</strain>
    </source>
</reference>
<dbReference type="AlphaFoldDB" id="A0A9W9LWS1"/>
<evidence type="ECO:0000313" key="2">
    <source>
        <dbReference type="Proteomes" id="UP001146351"/>
    </source>
</evidence>
<proteinExistence type="predicted"/>
<dbReference type="EMBL" id="JAPQKO010000002">
    <property type="protein sequence ID" value="KAJ5180788.1"/>
    <property type="molecule type" value="Genomic_DNA"/>
</dbReference>
<evidence type="ECO:0000313" key="1">
    <source>
        <dbReference type="EMBL" id="KAJ5180788.1"/>
    </source>
</evidence>
<reference evidence="1" key="1">
    <citation type="submission" date="2022-11" db="EMBL/GenBank/DDBJ databases">
        <authorList>
            <person name="Petersen C."/>
        </authorList>
    </citation>
    <scope>NUCLEOTIDE SEQUENCE</scope>
    <source>
        <strain evidence="1">IBT 21917</strain>
    </source>
</reference>
<protein>
    <submittedName>
        <fullName evidence="1">Uncharacterized protein</fullName>
    </submittedName>
</protein>
<organism evidence="1 2">
    <name type="scientific">Penicillium capsulatum</name>
    <dbReference type="NCBI Taxonomy" id="69766"/>
    <lineage>
        <taxon>Eukaryota</taxon>
        <taxon>Fungi</taxon>
        <taxon>Dikarya</taxon>
        <taxon>Ascomycota</taxon>
        <taxon>Pezizomycotina</taxon>
        <taxon>Eurotiomycetes</taxon>
        <taxon>Eurotiomycetidae</taxon>
        <taxon>Eurotiales</taxon>
        <taxon>Aspergillaceae</taxon>
        <taxon>Penicillium</taxon>
    </lineage>
</organism>
<accession>A0A9W9LWS1</accession>